<feature type="transmembrane region" description="Helical" evidence="8">
    <location>
        <begin position="71"/>
        <end position="91"/>
    </location>
</feature>
<evidence type="ECO:0000256" key="4">
    <source>
        <dbReference type="ARBA" id="ARBA00022544"/>
    </source>
</evidence>
<name>A0A1R1S341_9BACI</name>
<evidence type="ECO:0000256" key="7">
    <source>
        <dbReference type="ARBA" id="ARBA00023136"/>
    </source>
</evidence>
<keyword evidence="4" id="KW-0309">Germination</keyword>
<dbReference type="OrthoDB" id="2078716at2"/>
<dbReference type="GO" id="GO:0016020">
    <property type="term" value="C:membrane"/>
    <property type="evidence" value="ECO:0007669"/>
    <property type="project" value="UniProtKB-SubCell"/>
</dbReference>
<evidence type="ECO:0000256" key="3">
    <source>
        <dbReference type="ARBA" id="ARBA00022448"/>
    </source>
</evidence>
<proteinExistence type="inferred from homology"/>
<dbReference type="PANTHER" id="PTHR34975">
    <property type="entry name" value="SPORE GERMINATION PROTEIN A2"/>
    <property type="match status" value="1"/>
</dbReference>
<dbReference type="GO" id="GO:0009847">
    <property type="term" value="P:spore germination"/>
    <property type="evidence" value="ECO:0007669"/>
    <property type="project" value="InterPro"/>
</dbReference>
<sequence>MESGYASYGCLSPYPVRFPGLPLCEINEKLFGKWIGKTVSLLFVTMPLIDTADLLYSAGNVVKTEMMPETPITPLKILMAVILLLGVRVRFETISRAVEIFVVLFIALFIIFMVLITPEIDFNNIQPIFETDLKTILWASMDMVPYVFYPFRRVINDLPSFSQ</sequence>
<evidence type="ECO:0000313" key="10">
    <source>
        <dbReference type="Proteomes" id="UP000187367"/>
    </source>
</evidence>
<dbReference type="PANTHER" id="PTHR34975:SF2">
    <property type="entry name" value="SPORE GERMINATION PROTEIN A2"/>
    <property type="match status" value="1"/>
</dbReference>
<dbReference type="EMBL" id="MTJL01000012">
    <property type="protein sequence ID" value="OMI06734.1"/>
    <property type="molecule type" value="Genomic_DNA"/>
</dbReference>
<dbReference type="Pfam" id="PF03845">
    <property type="entry name" value="Spore_permease"/>
    <property type="match status" value="1"/>
</dbReference>
<comment type="similarity">
    <text evidence="2">Belongs to the amino acid-polyamine-organocation (APC) superfamily. Spore germination protein (SGP) (TC 2.A.3.9) family.</text>
</comment>
<protein>
    <submittedName>
        <fullName evidence="9">Uncharacterized protein</fullName>
    </submittedName>
</protein>
<dbReference type="InterPro" id="IPR004761">
    <property type="entry name" value="Spore_GerAB"/>
</dbReference>
<dbReference type="Proteomes" id="UP000187367">
    <property type="component" value="Unassembled WGS sequence"/>
</dbReference>
<evidence type="ECO:0000313" key="9">
    <source>
        <dbReference type="EMBL" id="OMI06734.1"/>
    </source>
</evidence>
<evidence type="ECO:0000256" key="6">
    <source>
        <dbReference type="ARBA" id="ARBA00022989"/>
    </source>
</evidence>
<gene>
    <name evidence="9" type="ORF">BW143_08245</name>
</gene>
<comment type="subcellular location">
    <subcellularLocation>
        <location evidence="1">Membrane</location>
        <topology evidence="1">Multi-pass membrane protein</topology>
    </subcellularLocation>
</comment>
<organism evidence="9 10">
    <name type="scientific">Bacillus swezeyi</name>
    <dbReference type="NCBI Taxonomy" id="1925020"/>
    <lineage>
        <taxon>Bacteria</taxon>
        <taxon>Bacillati</taxon>
        <taxon>Bacillota</taxon>
        <taxon>Bacilli</taxon>
        <taxon>Bacillales</taxon>
        <taxon>Bacillaceae</taxon>
        <taxon>Bacillus</taxon>
    </lineage>
</organism>
<evidence type="ECO:0000256" key="1">
    <source>
        <dbReference type="ARBA" id="ARBA00004141"/>
    </source>
</evidence>
<keyword evidence="10" id="KW-1185">Reference proteome</keyword>
<keyword evidence="7 8" id="KW-0472">Membrane</keyword>
<evidence type="ECO:0000256" key="2">
    <source>
        <dbReference type="ARBA" id="ARBA00007998"/>
    </source>
</evidence>
<keyword evidence="5 8" id="KW-0812">Transmembrane</keyword>
<feature type="transmembrane region" description="Helical" evidence="8">
    <location>
        <begin position="98"/>
        <end position="116"/>
    </location>
</feature>
<evidence type="ECO:0000256" key="5">
    <source>
        <dbReference type="ARBA" id="ARBA00022692"/>
    </source>
</evidence>
<dbReference type="AlphaFoldDB" id="A0A1R1S341"/>
<keyword evidence="6 8" id="KW-1133">Transmembrane helix</keyword>
<reference evidence="9 10" key="1">
    <citation type="submission" date="2017-01" db="EMBL/GenBank/DDBJ databases">
        <title>Bacillus phylogenomics.</title>
        <authorList>
            <person name="Dunlap C."/>
        </authorList>
    </citation>
    <scope>NUCLEOTIDE SEQUENCE [LARGE SCALE GENOMIC DNA]</scope>
    <source>
        <strain evidence="9 10">NRRL B-41282</strain>
    </source>
</reference>
<evidence type="ECO:0000256" key="8">
    <source>
        <dbReference type="SAM" id="Phobius"/>
    </source>
</evidence>
<comment type="caution">
    <text evidence="9">The sequence shown here is derived from an EMBL/GenBank/DDBJ whole genome shotgun (WGS) entry which is preliminary data.</text>
</comment>
<keyword evidence="3" id="KW-0813">Transport</keyword>
<accession>A0A1R1QQ19</accession>
<accession>A0A1R1S341</accession>